<comment type="caution">
    <text evidence="2">The sequence shown here is derived from an EMBL/GenBank/DDBJ whole genome shotgun (WGS) entry which is preliminary data.</text>
</comment>
<dbReference type="Proteomes" id="UP000709295">
    <property type="component" value="Unassembled WGS sequence"/>
</dbReference>
<feature type="non-terminal residue" evidence="2">
    <location>
        <position position="1"/>
    </location>
</feature>
<evidence type="ECO:0000313" key="3">
    <source>
        <dbReference type="Proteomes" id="UP000709295"/>
    </source>
</evidence>
<sequence>VKKRFEVYVEPKVLVRQPSLGVNLIGVRCSSSLLSSVVLDLEIDCYRQKLEEYIHVVRNPFGANAETSTTATDMEQDGNTDEGEGTPAEVCSWICAGLRS</sequence>
<evidence type="ECO:0000256" key="1">
    <source>
        <dbReference type="SAM" id="MobiDB-lite"/>
    </source>
</evidence>
<reference evidence="2" key="1">
    <citation type="submission" date="2021-01" db="EMBL/GenBank/DDBJ databases">
        <title>Phytophthora aleatoria, a newly-described species from Pinus radiata is distinct from Phytophthora cactorum isolates based on comparative genomics.</title>
        <authorList>
            <person name="Mcdougal R."/>
            <person name="Panda P."/>
            <person name="Williams N."/>
            <person name="Studholme D.J."/>
        </authorList>
    </citation>
    <scope>NUCLEOTIDE SEQUENCE</scope>
    <source>
        <strain evidence="2">NZFS 4037</strain>
    </source>
</reference>
<gene>
    <name evidence="2" type="ORF">JG688_00011784</name>
</gene>
<proteinExistence type="predicted"/>
<keyword evidence="3" id="KW-1185">Reference proteome</keyword>
<organism evidence="2 3">
    <name type="scientific">Phytophthora aleatoria</name>
    <dbReference type="NCBI Taxonomy" id="2496075"/>
    <lineage>
        <taxon>Eukaryota</taxon>
        <taxon>Sar</taxon>
        <taxon>Stramenopiles</taxon>
        <taxon>Oomycota</taxon>
        <taxon>Peronosporomycetes</taxon>
        <taxon>Peronosporales</taxon>
        <taxon>Peronosporaceae</taxon>
        <taxon>Phytophthora</taxon>
    </lineage>
</organism>
<name>A0A8J5ISQ1_9STRA</name>
<feature type="region of interest" description="Disordered" evidence="1">
    <location>
        <begin position="65"/>
        <end position="87"/>
    </location>
</feature>
<dbReference type="EMBL" id="JAENGY010000855">
    <property type="protein sequence ID" value="KAG6955659.1"/>
    <property type="molecule type" value="Genomic_DNA"/>
</dbReference>
<evidence type="ECO:0000313" key="2">
    <source>
        <dbReference type="EMBL" id="KAG6955659.1"/>
    </source>
</evidence>
<accession>A0A8J5ISQ1</accession>
<dbReference type="AlphaFoldDB" id="A0A8J5ISQ1"/>
<feature type="compositionally biased region" description="Acidic residues" evidence="1">
    <location>
        <begin position="74"/>
        <end position="84"/>
    </location>
</feature>
<protein>
    <submittedName>
        <fullName evidence="2">Uncharacterized protein</fullName>
    </submittedName>
</protein>